<sequence length="68" mass="8149">MITDKNDNDNTIENENIILKNQVSFLMECIKNQMTNLKILCDSTKTNFIHKEQLKPYYEKVYKCNLYI</sequence>
<organism evidence="1">
    <name type="scientific">viral metagenome</name>
    <dbReference type="NCBI Taxonomy" id="1070528"/>
    <lineage>
        <taxon>unclassified sequences</taxon>
        <taxon>metagenomes</taxon>
        <taxon>organismal metagenomes</taxon>
    </lineage>
</organism>
<dbReference type="AlphaFoldDB" id="A0A6C0L9W0"/>
<name>A0A6C0L9W0_9ZZZZ</name>
<dbReference type="EMBL" id="MN740452">
    <property type="protein sequence ID" value="QHU27207.1"/>
    <property type="molecule type" value="Genomic_DNA"/>
</dbReference>
<protein>
    <submittedName>
        <fullName evidence="1">Uncharacterized protein</fullName>
    </submittedName>
</protein>
<reference evidence="1" key="1">
    <citation type="journal article" date="2020" name="Nature">
        <title>Giant virus diversity and host interactions through global metagenomics.</title>
        <authorList>
            <person name="Schulz F."/>
            <person name="Roux S."/>
            <person name="Paez-Espino D."/>
            <person name="Jungbluth S."/>
            <person name="Walsh D.A."/>
            <person name="Denef V.J."/>
            <person name="McMahon K.D."/>
            <person name="Konstantinidis K.T."/>
            <person name="Eloe-Fadrosh E.A."/>
            <person name="Kyrpides N.C."/>
            <person name="Woyke T."/>
        </authorList>
    </citation>
    <scope>NUCLEOTIDE SEQUENCE</scope>
    <source>
        <strain evidence="1">GVMAG-M-3300027763-16</strain>
    </source>
</reference>
<evidence type="ECO:0000313" key="1">
    <source>
        <dbReference type="EMBL" id="QHU27207.1"/>
    </source>
</evidence>
<proteinExistence type="predicted"/>
<accession>A0A6C0L9W0</accession>